<keyword evidence="2" id="KW-0326">Glycosidase</keyword>
<keyword evidence="3" id="KW-0812">Transmembrane</keyword>
<feature type="transmembrane region" description="Helical" evidence="3">
    <location>
        <begin position="224"/>
        <end position="243"/>
    </location>
</feature>
<dbReference type="EMBL" id="QLLG01000350">
    <property type="protein sequence ID" value="RMX63950.1"/>
    <property type="molecule type" value="Genomic_DNA"/>
</dbReference>
<dbReference type="Pfam" id="PF05024">
    <property type="entry name" value="Gpi1"/>
    <property type="match status" value="1"/>
</dbReference>
<dbReference type="GO" id="GO:0008061">
    <property type="term" value="F:chitin binding"/>
    <property type="evidence" value="ECO:0007669"/>
    <property type="project" value="InterPro"/>
</dbReference>
<dbReference type="GO" id="GO:0006506">
    <property type="term" value="P:GPI anchor biosynthetic process"/>
    <property type="evidence" value="ECO:0007669"/>
    <property type="project" value="InterPro"/>
</dbReference>
<feature type="transmembrane region" description="Helical" evidence="3">
    <location>
        <begin position="403"/>
        <end position="426"/>
    </location>
</feature>
<keyword evidence="6" id="KW-1185">Reference proteome</keyword>
<accession>A0A3M6VHW9</accession>
<dbReference type="InterPro" id="IPR011583">
    <property type="entry name" value="Chitinase_II/V-like_cat"/>
</dbReference>
<evidence type="ECO:0000313" key="6">
    <source>
        <dbReference type="Proteomes" id="UP000282087"/>
    </source>
</evidence>
<sequence length="1016" mass="114347">MVCKVIYWPRHLWTSTSTSIPTVLCRRLSNNSYCVVSLESKPSIGLELLPLKTLKSRCIVLFDAQVASLGGFETLHLPQILQEMGQEFGNQYKDKEEEAVHGIRGTIAWLVESMGYYLFHVPFALLLTITSVIQRLVQDTTTPSWLFIGGDKSLAMSTFLAVLCYQLHNAASLPKRLRHFYLLHKQQGLSHQERLELLEVLNWICFVLLDMVLGQLALTYLGGIIAPIFHVTNISPIAGVNFLRDNVEWLMGAPAGFKLNKPLASILGNGILLWLNLWSFVFEELASLASVGSIGHRLLLVCGHMGVTLQLTLMADLLNLTTWHSHWIYLYFAKLNRLQFGLFSSLSKLFLGKKINVLRDRVDTCEYDIGQLLLGTLLFTILVFLVTTNLVFFVFFVGVRGSILLVSLLLWLPVVTLSSLPLASLLNRLWNPRLFIVGMQLQVSQVSAVDCIVIGSVGVGHQAPQLDTQHRLKLRQALESWKSSEQCDSQSTTIELVPVASSLVAQFTRLLLFLTVRFRFDLTCPADLKVSRVCAPCEYALLTDCYHESLSVWKRRNCASPVKYFVRSAMKLQQQQIVSSTKRDTQSWSMSSWLLSVALLLLAQECVSWTAAVYDVKEDFVASLSHEDYVRLRDCPCPSSSSDKLNSSSLCLPVDFAGKTSRKEVFAFSVTKDDRWKHYDWDQLTTVAWNEDKQLLCHAHSKGVKVVLKHNFDNVDQLCNRTARQDWIMVGETKDVKLYMLLCVELAAYSKIVENYADGVNIDTEKPLHGASSQCLGMLVHELRHELMRHALTKNAQITFDVPWAPRGVDGRYYPWRELSIAADFLFVMSYDMRSQVYDACIAGANSPLALVKQGLQEFLFAHDVAPEKLVLGVPWYGYRYQCLEREGEAIDDASSCQIRPVPFFGAPCSDAAGGQIDYGDIRRLVKSHGLVEQFDSLTQTPFVSYSLEGRRSQIWFDNPHSLEAKYALVHELGLRGVGMWNADTLDYSAASDSQLMWASLAKAFASNLALEKLHG</sequence>
<keyword evidence="1" id="KW-0378">Hydrolase</keyword>
<feature type="transmembrane region" description="Helical" evidence="3">
    <location>
        <begin position="114"/>
        <end position="134"/>
    </location>
</feature>
<name>A0A3M6VHW9_9STRA</name>
<dbReference type="SMART" id="SM00636">
    <property type="entry name" value="Glyco_18"/>
    <property type="match status" value="1"/>
</dbReference>
<dbReference type="SUPFAM" id="SSF51445">
    <property type="entry name" value="(Trans)glycosidases"/>
    <property type="match status" value="1"/>
</dbReference>
<dbReference type="PANTHER" id="PTHR46290">
    <property type="entry name" value="DI-N-ACETYLCHITOBIASE"/>
    <property type="match status" value="1"/>
</dbReference>
<keyword evidence="3" id="KW-0472">Membrane</keyword>
<dbReference type="GO" id="GO:0016020">
    <property type="term" value="C:membrane"/>
    <property type="evidence" value="ECO:0007669"/>
    <property type="project" value="InterPro"/>
</dbReference>
<keyword evidence="3" id="KW-1133">Transmembrane helix</keyword>
<evidence type="ECO:0000256" key="1">
    <source>
        <dbReference type="ARBA" id="ARBA00022801"/>
    </source>
</evidence>
<dbReference type="InterPro" id="IPR001223">
    <property type="entry name" value="Glyco_hydro18_cat"/>
</dbReference>
<dbReference type="GO" id="GO:0005615">
    <property type="term" value="C:extracellular space"/>
    <property type="evidence" value="ECO:0007669"/>
    <property type="project" value="TreeGrafter"/>
</dbReference>
<dbReference type="Gene3D" id="3.10.50.10">
    <property type="match status" value="1"/>
</dbReference>
<dbReference type="InterPro" id="IPR051887">
    <property type="entry name" value="GH18_Domain-Containing"/>
</dbReference>
<dbReference type="AlphaFoldDB" id="A0A3M6VHW9"/>
<evidence type="ECO:0000256" key="3">
    <source>
        <dbReference type="SAM" id="Phobius"/>
    </source>
</evidence>
<dbReference type="Pfam" id="PF00704">
    <property type="entry name" value="Glyco_hydro_18"/>
    <property type="match status" value="1"/>
</dbReference>
<dbReference type="PANTHER" id="PTHR46290:SF1">
    <property type="entry name" value="DI-N-ACETYLCHITOBIASE"/>
    <property type="match status" value="1"/>
</dbReference>
<protein>
    <recommendedName>
        <fullName evidence="4">GH18 domain-containing protein</fullName>
    </recommendedName>
</protein>
<comment type="caution">
    <text evidence="5">The sequence shown here is derived from an EMBL/GenBank/DDBJ whole genome shotgun (WGS) entry which is preliminary data.</text>
</comment>
<dbReference type="InterPro" id="IPR017853">
    <property type="entry name" value="GH"/>
</dbReference>
<feature type="transmembrane region" description="Helical" evidence="3">
    <location>
        <begin position="372"/>
        <end position="397"/>
    </location>
</feature>
<dbReference type="Proteomes" id="UP000282087">
    <property type="component" value="Unassembled WGS sequence"/>
</dbReference>
<dbReference type="Gene3D" id="3.20.20.80">
    <property type="entry name" value="Glycosidases"/>
    <property type="match status" value="1"/>
</dbReference>
<organism evidence="5 6">
    <name type="scientific">Peronospora effusa</name>
    <dbReference type="NCBI Taxonomy" id="542832"/>
    <lineage>
        <taxon>Eukaryota</taxon>
        <taxon>Sar</taxon>
        <taxon>Stramenopiles</taxon>
        <taxon>Oomycota</taxon>
        <taxon>Peronosporomycetes</taxon>
        <taxon>Peronosporales</taxon>
        <taxon>Peronosporaceae</taxon>
        <taxon>Peronospora</taxon>
    </lineage>
</organism>
<dbReference type="STRING" id="542832.A0A3M6VHW9"/>
<gene>
    <name evidence="5" type="ORF">DD238_004851</name>
</gene>
<dbReference type="VEuPathDB" id="FungiDB:DD237_003286"/>
<proteinExistence type="predicted"/>
<feature type="transmembrane region" description="Helical" evidence="3">
    <location>
        <begin position="263"/>
        <end position="281"/>
    </location>
</feature>
<dbReference type="PROSITE" id="PS51910">
    <property type="entry name" value="GH18_2"/>
    <property type="match status" value="1"/>
</dbReference>
<feature type="domain" description="GH18" evidence="4">
    <location>
        <begin position="629"/>
        <end position="1008"/>
    </location>
</feature>
<reference evidence="5 6" key="1">
    <citation type="submission" date="2018-06" db="EMBL/GenBank/DDBJ databases">
        <title>Comparative genomics of downy mildews reveals potential adaptations to biotrophy.</title>
        <authorList>
            <person name="Fletcher K."/>
            <person name="Klosterman S.J."/>
            <person name="Derevnina L."/>
            <person name="Martin F."/>
            <person name="Koike S."/>
            <person name="Reyes Chin-Wo S."/>
            <person name="Mou B."/>
            <person name="Michelmore R."/>
        </authorList>
    </citation>
    <scope>NUCLEOTIDE SEQUENCE [LARGE SCALE GENOMIC DNA]</scope>
    <source>
        <strain evidence="5 6">R14</strain>
    </source>
</reference>
<dbReference type="InterPro" id="IPR029070">
    <property type="entry name" value="Chitinase_insertion_sf"/>
</dbReference>
<dbReference type="InterPro" id="IPR007720">
    <property type="entry name" value="PigQ/GPI1"/>
</dbReference>
<dbReference type="GO" id="GO:0009313">
    <property type="term" value="P:oligosaccharide catabolic process"/>
    <property type="evidence" value="ECO:0007669"/>
    <property type="project" value="TreeGrafter"/>
</dbReference>
<dbReference type="VEuPathDB" id="FungiDB:DD237_003285"/>
<evidence type="ECO:0000313" key="5">
    <source>
        <dbReference type="EMBL" id="RMX63950.1"/>
    </source>
</evidence>
<evidence type="ECO:0000256" key="2">
    <source>
        <dbReference type="ARBA" id="ARBA00023295"/>
    </source>
</evidence>
<evidence type="ECO:0000259" key="4">
    <source>
        <dbReference type="PROSITE" id="PS51910"/>
    </source>
</evidence>
<dbReference type="GO" id="GO:0016798">
    <property type="term" value="F:hydrolase activity, acting on glycosyl bonds"/>
    <property type="evidence" value="ECO:0007669"/>
    <property type="project" value="UniProtKB-KW"/>
</dbReference>